<dbReference type="SUPFAM" id="SSF51735">
    <property type="entry name" value="NAD(P)-binding Rossmann-fold domains"/>
    <property type="match status" value="1"/>
</dbReference>
<dbReference type="AlphaFoldDB" id="A0A4P6JMR0"/>
<dbReference type="PANTHER" id="PTHR14239:SF10">
    <property type="entry name" value="REDUCTASE"/>
    <property type="match status" value="1"/>
</dbReference>
<evidence type="ECO:0000256" key="1">
    <source>
        <dbReference type="ARBA" id="ARBA00023002"/>
    </source>
</evidence>
<name>A0A4P6JMR0_KTERU</name>
<dbReference type="Proteomes" id="UP000290365">
    <property type="component" value="Chromosome"/>
</dbReference>
<dbReference type="EMBL" id="CP035758">
    <property type="protein sequence ID" value="QBD76350.1"/>
    <property type="molecule type" value="Genomic_DNA"/>
</dbReference>
<dbReference type="Pfam" id="PF03807">
    <property type="entry name" value="F420_oxidored"/>
    <property type="match status" value="1"/>
</dbReference>
<proteinExistence type="predicted"/>
<dbReference type="InterPro" id="IPR028939">
    <property type="entry name" value="P5C_Rdtase_cat_N"/>
</dbReference>
<dbReference type="GO" id="GO:0016491">
    <property type="term" value="F:oxidoreductase activity"/>
    <property type="evidence" value="ECO:0007669"/>
    <property type="project" value="UniProtKB-KW"/>
</dbReference>
<gene>
    <name evidence="3" type="ORF">EPA93_10155</name>
</gene>
<dbReference type="InterPro" id="IPR036291">
    <property type="entry name" value="NAD(P)-bd_dom_sf"/>
</dbReference>
<dbReference type="KEGG" id="kbs:EPA93_10155"/>
<keyword evidence="1" id="KW-0560">Oxidoreductase</keyword>
<dbReference type="OrthoDB" id="9786864at2"/>
<evidence type="ECO:0000313" key="3">
    <source>
        <dbReference type="EMBL" id="QBD76350.1"/>
    </source>
</evidence>
<evidence type="ECO:0000313" key="4">
    <source>
        <dbReference type="Proteomes" id="UP000290365"/>
    </source>
</evidence>
<evidence type="ECO:0000259" key="2">
    <source>
        <dbReference type="Pfam" id="PF03807"/>
    </source>
</evidence>
<dbReference type="InterPro" id="IPR051267">
    <property type="entry name" value="STEAP_metalloreductase"/>
</dbReference>
<dbReference type="Gene3D" id="3.40.50.720">
    <property type="entry name" value="NAD(P)-binding Rossmann-like Domain"/>
    <property type="match status" value="1"/>
</dbReference>
<keyword evidence="4" id="KW-1185">Reference proteome</keyword>
<reference evidence="3 4" key="1">
    <citation type="submission" date="2019-01" db="EMBL/GenBank/DDBJ databases">
        <title>Ktedonosporobacter rubrisoli SCAWS-G2.</title>
        <authorList>
            <person name="Huang Y."/>
            <person name="Yan B."/>
        </authorList>
    </citation>
    <scope>NUCLEOTIDE SEQUENCE [LARGE SCALE GENOMIC DNA]</scope>
    <source>
        <strain evidence="3 4">SCAWS-G2</strain>
    </source>
</reference>
<sequence length="223" mass="24017">MLELKICNQGEDTMTEEKQIIAVLGASNIGGTLGRKWHAAGHTVAFGVSDPQGKNAQAIRADLGNAVSIGTTTEVLRTNPNVVLIATPPTAVSEIVSANAAHLNGRTIIDATNRIGEAVLYDQQLFQRYVPKAHIFRAFNTLGWENFVNPLFDGVQADLFFCGAPARRAAVDALIRGIGLNPIYLGDVDQAELLDGITKLWFTLALKQGKGRHLAFKVLTDQA</sequence>
<dbReference type="PANTHER" id="PTHR14239">
    <property type="entry name" value="DUDULIN-RELATED"/>
    <property type="match status" value="1"/>
</dbReference>
<feature type="domain" description="Pyrroline-5-carboxylate reductase catalytic N-terminal" evidence="2">
    <location>
        <begin position="21"/>
        <end position="113"/>
    </location>
</feature>
<organism evidence="3 4">
    <name type="scientific">Ktedonosporobacter rubrisoli</name>
    <dbReference type="NCBI Taxonomy" id="2509675"/>
    <lineage>
        <taxon>Bacteria</taxon>
        <taxon>Bacillati</taxon>
        <taxon>Chloroflexota</taxon>
        <taxon>Ktedonobacteria</taxon>
        <taxon>Ktedonobacterales</taxon>
        <taxon>Ktedonosporobacteraceae</taxon>
        <taxon>Ktedonosporobacter</taxon>
    </lineage>
</organism>
<accession>A0A4P6JMR0</accession>
<protein>
    <recommendedName>
        <fullName evidence="2">Pyrroline-5-carboxylate reductase catalytic N-terminal domain-containing protein</fullName>
    </recommendedName>
</protein>